<dbReference type="PIRSF" id="PIRSF017302">
    <property type="entry name" value="Gltscr2"/>
    <property type="match status" value="1"/>
</dbReference>
<dbReference type="Proteomes" id="UP000009170">
    <property type="component" value="Unassembled WGS sequence"/>
</dbReference>
<accession>Q01BX7</accession>
<comment type="function">
    <text evidence="5">May play a role in ribosome biogenesis.</text>
</comment>
<evidence type="ECO:0000256" key="3">
    <source>
        <dbReference type="ARBA" id="ARBA00022517"/>
    </source>
</evidence>
<evidence type="ECO:0000256" key="1">
    <source>
        <dbReference type="ARBA" id="ARBA00008838"/>
    </source>
</evidence>
<keyword evidence="4 5" id="KW-0539">Nucleus</keyword>
<evidence type="ECO:0000256" key="5">
    <source>
        <dbReference type="PIRNR" id="PIRNR017302"/>
    </source>
</evidence>
<evidence type="ECO:0000256" key="2">
    <source>
        <dbReference type="ARBA" id="ARBA00018339"/>
    </source>
</evidence>
<sequence>MGRARARARAAWRALDDVAVTDVDASAARAAAGKTNEALFYIDDGGGGGGAKDGVDGVGTRKTARARARALKIDGALIKAAPGRTYPTPVAMRATKRGPPPGRAAEATKTAKTVTKMAAARKARGGGKKNDDDGDGAFDVWASKAPKARGINKAAKKLTAPTTNARAVTHEHSGCSFNPPKDAREDVVAVALAKEFKAKQAKYLDPVTVPVSNAVAARNMVNELYFESGFGDDESDEEGDGGGRLSVNPAVKNDKLSKSKRNKLKRRQEAEAEAEANRKAKQLRHELSNLKALKKEIETEEAERQAKLARRNAVRAERRASQPARLGKHRHTELDADVRFADELDGGSLRTLKGNASLLHDRLKSYERRELIEPRRKVERKKASAVIKYEPGARGERELELNDETTKTRERIVELKREIAAREDADA</sequence>
<comment type="similarity">
    <text evidence="1 5">Belongs to the NOP53 family.</text>
</comment>
<comment type="subcellular location">
    <subcellularLocation>
        <location evidence="5">Nucleus</location>
        <location evidence="5">Nucleolus</location>
    </subcellularLocation>
    <subcellularLocation>
        <location evidence="5">Nucleus</location>
        <location evidence="5">Nucleoplasm</location>
    </subcellularLocation>
</comment>
<dbReference type="PANTHER" id="PTHR14211:SF7">
    <property type="entry name" value="RIBOSOME BIOGENESIS PROTEIN NOP53"/>
    <property type="match status" value="1"/>
</dbReference>
<comment type="caution">
    <text evidence="7">The sequence shown here is derived from an EMBL/GenBank/DDBJ whole genome shotgun (WGS) entry which is preliminary data.</text>
</comment>
<feature type="region of interest" description="Disordered" evidence="6">
    <location>
        <begin position="308"/>
        <end position="331"/>
    </location>
</feature>
<dbReference type="OMA" id="NELYFES"/>
<dbReference type="STRING" id="70448.Q01BX7"/>
<keyword evidence="3 5" id="KW-0690">Ribosome biogenesis</keyword>
<organism evidence="7 8">
    <name type="scientific">Ostreococcus tauri</name>
    <name type="common">Marine green alga</name>
    <dbReference type="NCBI Taxonomy" id="70448"/>
    <lineage>
        <taxon>Eukaryota</taxon>
        <taxon>Viridiplantae</taxon>
        <taxon>Chlorophyta</taxon>
        <taxon>Mamiellophyceae</taxon>
        <taxon>Mamiellales</taxon>
        <taxon>Bathycoccaceae</taxon>
        <taxon>Ostreococcus</taxon>
    </lineage>
</organism>
<evidence type="ECO:0000256" key="6">
    <source>
        <dbReference type="SAM" id="MobiDB-lite"/>
    </source>
</evidence>
<evidence type="ECO:0000256" key="4">
    <source>
        <dbReference type="ARBA" id="ARBA00023242"/>
    </source>
</evidence>
<dbReference type="GO" id="GO:0000027">
    <property type="term" value="P:ribosomal large subunit assembly"/>
    <property type="evidence" value="ECO:0007669"/>
    <property type="project" value="UniProtKB-UniRule"/>
</dbReference>
<dbReference type="GO" id="GO:0006364">
    <property type="term" value="P:rRNA processing"/>
    <property type="evidence" value="ECO:0007669"/>
    <property type="project" value="TreeGrafter"/>
</dbReference>
<feature type="compositionally biased region" description="Basic and acidic residues" evidence="6">
    <location>
        <begin position="267"/>
        <end position="282"/>
    </location>
</feature>
<dbReference type="GO" id="GO:0008097">
    <property type="term" value="F:5S rRNA binding"/>
    <property type="evidence" value="ECO:0007669"/>
    <property type="project" value="TreeGrafter"/>
</dbReference>
<dbReference type="AlphaFoldDB" id="Q01BX7"/>
<evidence type="ECO:0000313" key="7">
    <source>
        <dbReference type="EMBL" id="CAL53181.1"/>
    </source>
</evidence>
<reference evidence="7 8" key="2">
    <citation type="journal article" date="2014" name="BMC Genomics">
        <title>An improved genome of the model marine alga Ostreococcus tauri unfolds by assessing Illumina de novo assemblies.</title>
        <authorList>
            <person name="Blanc-Mathieu R."/>
            <person name="Verhelst B."/>
            <person name="Derelle E."/>
            <person name="Rombauts S."/>
            <person name="Bouget F.Y."/>
            <person name="Carre I."/>
            <person name="Chateau A."/>
            <person name="Eyre-Walker A."/>
            <person name="Grimsley N."/>
            <person name="Moreau H."/>
            <person name="Piegu B."/>
            <person name="Rivals E."/>
            <person name="Schackwitz W."/>
            <person name="Van de Peer Y."/>
            <person name="Piganeau G."/>
        </authorList>
    </citation>
    <scope>NUCLEOTIDE SEQUENCE [LARGE SCALE GENOMIC DNA]</scope>
    <source>
        <strain evidence="8">OTTH 0595 / CCAP 157/2 / RCC745</strain>
    </source>
</reference>
<keyword evidence="8" id="KW-1185">Reference proteome</keyword>
<feature type="region of interest" description="Disordered" evidence="6">
    <location>
        <begin position="156"/>
        <end position="180"/>
    </location>
</feature>
<dbReference type="GO" id="GO:0005730">
    <property type="term" value="C:nucleolus"/>
    <property type="evidence" value="ECO:0007669"/>
    <property type="project" value="UniProtKB-SubCell"/>
</dbReference>
<feature type="region of interest" description="Disordered" evidence="6">
    <location>
        <begin position="231"/>
        <end position="282"/>
    </location>
</feature>
<dbReference type="InParanoid" id="Q01BX7"/>
<dbReference type="Pfam" id="PF07767">
    <property type="entry name" value="Nop53"/>
    <property type="match status" value="1"/>
</dbReference>
<evidence type="ECO:0000313" key="8">
    <source>
        <dbReference type="Proteomes" id="UP000009170"/>
    </source>
</evidence>
<dbReference type="RefSeq" id="XP_003078440.1">
    <property type="nucleotide sequence ID" value="XM_003078392.1"/>
</dbReference>
<proteinExistence type="inferred from homology"/>
<reference evidence="8" key="1">
    <citation type="journal article" date="2006" name="Proc. Natl. Acad. Sci. U.S.A.">
        <title>Genome analysis of the smallest free-living eukaryote Ostreococcus tauri unveils many unique features.</title>
        <authorList>
            <person name="Derelle E."/>
            <person name="Ferraz C."/>
            <person name="Rombauts S."/>
            <person name="Rouze P."/>
            <person name="Worden A.Z."/>
            <person name="Robbens S."/>
            <person name="Partensky F."/>
            <person name="Degroeve S."/>
            <person name="Echeynie S."/>
            <person name="Cooke R."/>
            <person name="Saeys Y."/>
            <person name="Wuyts J."/>
            <person name="Jabbari K."/>
            <person name="Bowler C."/>
            <person name="Panaud O."/>
            <person name="Piegu B."/>
            <person name="Ball S.G."/>
            <person name="Ral J.-P."/>
            <person name="Bouget F.-Y."/>
            <person name="Piganeau G."/>
            <person name="De Baets B."/>
            <person name="Picard A."/>
            <person name="Delseny M."/>
            <person name="Demaille J."/>
            <person name="Van de Peer Y."/>
            <person name="Moreau H."/>
        </authorList>
    </citation>
    <scope>NUCLEOTIDE SEQUENCE [LARGE SCALE GENOMIC DNA]</scope>
    <source>
        <strain evidence="8">OTTH 0595 / CCAP 157/2 / RCC745</strain>
    </source>
</reference>
<dbReference type="KEGG" id="ota:OT_ostta03g05370"/>
<dbReference type="EMBL" id="CAID01000003">
    <property type="protein sequence ID" value="CAL53181.1"/>
    <property type="molecule type" value="Genomic_DNA"/>
</dbReference>
<feature type="region of interest" description="Disordered" evidence="6">
    <location>
        <begin position="88"/>
        <end position="113"/>
    </location>
</feature>
<feature type="compositionally biased region" description="Acidic residues" evidence="6">
    <location>
        <begin position="231"/>
        <end position="240"/>
    </location>
</feature>
<dbReference type="PANTHER" id="PTHR14211">
    <property type="entry name" value="GLIOMA SUPPRESSOR CANDIDATE REGION GENE 2"/>
    <property type="match status" value="1"/>
</dbReference>
<feature type="compositionally biased region" description="Low complexity" evidence="6">
    <location>
        <begin position="103"/>
        <end position="113"/>
    </location>
</feature>
<dbReference type="InterPro" id="IPR011687">
    <property type="entry name" value="Nop53/GLTSCR2"/>
</dbReference>
<protein>
    <recommendedName>
        <fullName evidence="2 5">Ribosome biogenesis protein NOP53</fullName>
    </recommendedName>
</protein>
<gene>
    <name evidence="7" type="ORF">OT_ostta03g05370</name>
</gene>
<dbReference type="FunCoup" id="Q01BX7">
    <property type="interactions" value="1517"/>
</dbReference>
<name>Q01BX7_OSTTA</name>
<dbReference type="OrthoDB" id="5072at2759"/>
<dbReference type="GO" id="GO:0005654">
    <property type="term" value="C:nucleoplasm"/>
    <property type="evidence" value="ECO:0007669"/>
    <property type="project" value="UniProtKB-SubCell"/>
</dbReference>
<dbReference type="GeneID" id="9832965"/>